<dbReference type="AlphaFoldDB" id="A0A645GD81"/>
<comment type="caution">
    <text evidence="1">The sequence shown here is derived from an EMBL/GenBank/DDBJ whole genome shotgun (WGS) entry which is preliminary data.</text>
</comment>
<dbReference type="EMBL" id="VSSQ01070095">
    <property type="protein sequence ID" value="MPN21974.1"/>
    <property type="molecule type" value="Genomic_DNA"/>
</dbReference>
<gene>
    <name evidence="1" type="ORF">SDC9_169356</name>
</gene>
<accession>A0A645GD81</accession>
<evidence type="ECO:0000313" key="1">
    <source>
        <dbReference type="EMBL" id="MPN21974.1"/>
    </source>
</evidence>
<reference evidence="1" key="1">
    <citation type="submission" date="2019-08" db="EMBL/GenBank/DDBJ databases">
        <authorList>
            <person name="Kucharzyk K."/>
            <person name="Murdoch R.W."/>
            <person name="Higgins S."/>
            <person name="Loffler F."/>
        </authorList>
    </citation>
    <scope>NUCLEOTIDE SEQUENCE</scope>
</reference>
<sequence length="81" mass="8902">MHVAKALDVFGVNPFAHQALLHDGNFVGTDAREMFLEVGLHRIPVLPSMQAQDEALQNVLALLEFRGTHAGNSAGWSNRYC</sequence>
<proteinExistence type="predicted"/>
<organism evidence="1">
    <name type="scientific">bioreactor metagenome</name>
    <dbReference type="NCBI Taxonomy" id="1076179"/>
    <lineage>
        <taxon>unclassified sequences</taxon>
        <taxon>metagenomes</taxon>
        <taxon>ecological metagenomes</taxon>
    </lineage>
</organism>
<protein>
    <submittedName>
        <fullName evidence="1">Uncharacterized protein</fullName>
    </submittedName>
</protein>
<name>A0A645GD81_9ZZZZ</name>